<feature type="compositionally biased region" description="Basic and acidic residues" evidence="6">
    <location>
        <begin position="16"/>
        <end position="26"/>
    </location>
</feature>
<dbReference type="Gene3D" id="1.20.5.2950">
    <property type="match status" value="1"/>
</dbReference>
<dbReference type="PANTHER" id="PTHR12713:SF26">
    <property type="entry name" value="V-TYPE PROTON ATPASE SUBUNIT G2"/>
    <property type="match status" value="1"/>
</dbReference>
<comment type="similarity">
    <text evidence="2">Belongs to the V-ATPase G subunit family.</text>
</comment>
<dbReference type="Proteomes" id="UP001642260">
    <property type="component" value="Unassembled WGS sequence"/>
</dbReference>
<dbReference type="EMBL" id="CAKOAT010049155">
    <property type="protein sequence ID" value="CAH8294565.1"/>
    <property type="molecule type" value="Genomic_DNA"/>
</dbReference>
<dbReference type="AlphaFoldDB" id="A0ABC8IR76"/>
<evidence type="ECO:0000313" key="7">
    <source>
        <dbReference type="EMBL" id="CAH8294565.1"/>
    </source>
</evidence>
<accession>A0ABC8IR76</accession>
<feature type="region of interest" description="Disordered" evidence="6">
    <location>
        <begin position="1"/>
        <end position="26"/>
    </location>
</feature>
<reference evidence="7 8" key="1">
    <citation type="submission" date="2022-03" db="EMBL/GenBank/DDBJ databases">
        <authorList>
            <person name="Macdonald S."/>
            <person name="Ahmed S."/>
            <person name="Newling K."/>
        </authorList>
    </citation>
    <scope>NUCLEOTIDE SEQUENCE [LARGE SCALE GENOMIC DNA]</scope>
</reference>
<dbReference type="InterPro" id="IPR005124">
    <property type="entry name" value="V-ATPase_G"/>
</dbReference>
<gene>
    <name evidence="7" type="ORF">ERUC_LOCUS1768</name>
</gene>
<sequence>MAGQKQAMVEAETETAEYKTSTEHGFEKKLEETRGYSCANVKRFKQESGAKIEQLKNKASRISKVIFRKQTIVG</sequence>
<name>A0ABC8IR76_ERUVS</name>
<keyword evidence="4" id="KW-0375">Hydrogen ion transport</keyword>
<evidence type="ECO:0000313" key="8">
    <source>
        <dbReference type="Proteomes" id="UP001642260"/>
    </source>
</evidence>
<evidence type="ECO:0000256" key="5">
    <source>
        <dbReference type="ARBA" id="ARBA00023065"/>
    </source>
</evidence>
<organism evidence="7 8">
    <name type="scientific">Eruca vesicaria subsp. sativa</name>
    <name type="common">Garden rocket</name>
    <name type="synonym">Eruca sativa</name>
    <dbReference type="NCBI Taxonomy" id="29727"/>
    <lineage>
        <taxon>Eukaryota</taxon>
        <taxon>Viridiplantae</taxon>
        <taxon>Streptophyta</taxon>
        <taxon>Embryophyta</taxon>
        <taxon>Tracheophyta</taxon>
        <taxon>Spermatophyta</taxon>
        <taxon>Magnoliopsida</taxon>
        <taxon>eudicotyledons</taxon>
        <taxon>Gunneridae</taxon>
        <taxon>Pentapetalae</taxon>
        <taxon>rosids</taxon>
        <taxon>malvids</taxon>
        <taxon>Brassicales</taxon>
        <taxon>Brassicaceae</taxon>
        <taxon>Brassiceae</taxon>
        <taxon>Eruca</taxon>
    </lineage>
</organism>
<comment type="caution">
    <text evidence="7">The sequence shown here is derived from an EMBL/GenBank/DDBJ whole genome shotgun (WGS) entry which is preliminary data.</text>
</comment>
<protein>
    <submittedName>
        <fullName evidence="7">Uncharacterized protein</fullName>
    </submittedName>
</protein>
<keyword evidence="8" id="KW-1185">Reference proteome</keyword>
<evidence type="ECO:0000256" key="6">
    <source>
        <dbReference type="SAM" id="MobiDB-lite"/>
    </source>
</evidence>
<evidence type="ECO:0000256" key="2">
    <source>
        <dbReference type="ARBA" id="ARBA00010066"/>
    </source>
</evidence>
<proteinExistence type="inferred from homology"/>
<comment type="function">
    <text evidence="1">Catalytic subunit of the peripheral V1 complex of vacuolar ATPase (V-ATPase). V-ATPase is responsible for acidifying a variety of intracellular compartments in eukaryotic cells.</text>
</comment>
<evidence type="ECO:0000256" key="4">
    <source>
        <dbReference type="ARBA" id="ARBA00022781"/>
    </source>
</evidence>
<dbReference type="GO" id="GO:1902600">
    <property type="term" value="P:proton transmembrane transport"/>
    <property type="evidence" value="ECO:0007669"/>
    <property type="project" value="UniProtKB-KW"/>
</dbReference>
<dbReference type="PANTHER" id="PTHR12713">
    <property type="entry name" value="VACUOLAR ATP SYNTHASE SUBUNIT G"/>
    <property type="match status" value="1"/>
</dbReference>
<evidence type="ECO:0000256" key="3">
    <source>
        <dbReference type="ARBA" id="ARBA00022448"/>
    </source>
</evidence>
<keyword evidence="5" id="KW-0406">Ion transport</keyword>
<evidence type="ECO:0000256" key="1">
    <source>
        <dbReference type="ARBA" id="ARBA00003847"/>
    </source>
</evidence>
<keyword evidence="3" id="KW-0813">Transport</keyword>